<evidence type="ECO:0000313" key="1">
    <source>
        <dbReference type="EMBL" id="KAH3711165.1"/>
    </source>
</evidence>
<evidence type="ECO:0000313" key="2">
    <source>
        <dbReference type="Proteomes" id="UP000828390"/>
    </source>
</evidence>
<gene>
    <name evidence="1" type="ORF">DPMN_070666</name>
</gene>
<dbReference type="EMBL" id="JAIWYP010000014">
    <property type="protein sequence ID" value="KAH3711165.1"/>
    <property type="molecule type" value="Genomic_DNA"/>
</dbReference>
<name>A0A9D3Z1E2_DREPO</name>
<reference evidence="1" key="2">
    <citation type="submission" date="2020-11" db="EMBL/GenBank/DDBJ databases">
        <authorList>
            <person name="McCartney M.A."/>
            <person name="Auch B."/>
            <person name="Kono T."/>
            <person name="Mallez S."/>
            <person name="Becker A."/>
            <person name="Gohl D.M."/>
            <person name="Silverstein K.A.T."/>
            <person name="Koren S."/>
            <person name="Bechman K.B."/>
            <person name="Herman A."/>
            <person name="Abrahante J.E."/>
            <person name="Garbe J."/>
        </authorList>
    </citation>
    <scope>NUCLEOTIDE SEQUENCE</scope>
    <source>
        <strain evidence="1">Duluth1</strain>
        <tissue evidence="1">Whole animal</tissue>
    </source>
</reference>
<reference evidence="1" key="1">
    <citation type="journal article" date="2019" name="bioRxiv">
        <title>The Genome of the Zebra Mussel, Dreissena polymorpha: A Resource for Invasive Species Research.</title>
        <authorList>
            <person name="McCartney M.A."/>
            <person name="Auch B."/>
            <person name="Kono T."/>
            <person name="Mallez S."/>
            <person name="Zhang Y."/>
            <person name="Obille A."/>
            <person name="Becker A."/>
            <person name="Abrahante J.E."/>
            <person name="Garbe J."/>
            <person name="Badalamenti J.P."/>
            <person name="Herman A."/>
            <person name="Mangelson H."/>
            <person name="Liachko I."/>
            <person name="Sullivan S."/>
            <person name="Sone E.D."/>
            <person name="Koren S."/>
            <person name="Silverstein K.A.T."/>
            <person name="Beckman K.B."/>
            <person name="Gohl D.M."/>
        </authorList>
    </citation>
    <scope>NUCLEOTIDE SEQUENCE</scope>
    <source>
        <strain evidence="1">Duluth1</strain>
        <tissue evidence="1">Whole animal</tissue>
    </source>
</reference>
<keyword evidence="2" id="KW-1185">Reference proteome</keyword>
<dbReference type="AlphaFoldDB" id="A0A9D3Z1E2"/>
<comment type="caution">
    <text evidence="1">The sequence shown here is derived from an EMBL/GenBank/DDBJ whole genome shotgun (WGS) entry which is preliminary data.</text>
</comment>
<proteinExistence type="predicted"/>
<sequence length="52" mass="6225">MPWYRKAWRAVTWRVPSQGSYWPGRPAYTDPMCSWHTRSGSRDHFLKVQTAQ</sequence>
<accession>A0A9D3Z1E2</accession>
<organism evidence="1 2">
    <name type="scientific">Dreissena polymorpha</name>
    <name type="common">Zebra mussel</name>
    <name type="synonym">Mytilus polymorpha</name>
    <dbReference type="NCBI Taxonomy" id="45954"/>
    <lineage>
        <taxon>Eukaryota</taxon>
        <taxon>Metazoa</taxon>
        <taxon>Spiralia</taxon>
        <taxon>Lophotrochozoa</taxon>
        <taxon>Mollusca</taxon>
        <taxon>Bivalvia</taxon>
        <taxon>Autobranchia</taxon>
        <taxon>Heteroconchia</taxon>
        <taxon>Euheterodonta</taxon>
        <taxon>Imparidentia</taxon>
        <taxon>Neoheterodontei</taxon>
        <taxon>Myida</taxon>
        <taxon>Dreissenoidea</taxon>
        <taxon>Dreissenidae</taxon>
        <taxon>Dreissena</taxon>
    </lineage>
</organism>
<protein>
    <submittedName>
        <fullName evidence="1">Uncharacterized protein</fullName>
    </submittedName>
</protein>
<dbReference type="Proteomes" id="UP000828390">
    <property type="component" value="Unassembled WGS sequence"/>
</dbReference>